<dbReference type="PANTHER" id="PTHR34706:SF3">
    <property type="entry name" value="ANKYRIN REPEAT PROTEIN (AFU_ORTHOLOGUE AFUA_7G06200)"/>
    <property type="match status" value="1"/>
</dbReference>
<dbReference type="EMBL" id="ML734983">
    <property type="protein sequence ID" value="KAB8204120.1"/>
    <property type="molecule type" value="Genomic_DNA"/>
</dbReference>
<keyword evidence="1" id="KW-0040">ANK repeat</keyword>
<keyword evidence="5" id="KW-1185">Reference proteome</keyword>
<reference evidence="4 5" key="1">
    <citation type="submission" date="2019-04" db="EMBL/GenBank/DDBJ databases">
        <title>Fungal friends and foes A comparative genomics study of 23 Aspergillus species from section Flavi.</title>
        <authorList>
            <consortium name="DOE Joint Genome Institute"/>
            <person name="Kjaerbolling I."/>
            <person name="Vesth T.C."/>
            <person name="Frisvad J.C."/>
            <person name="Nybo J.L."/>
            <person name="Theobald S."/>
            <person name="Kildgaard S."/>
            <person name="Petersen T.I."/>
            <person name="Kuo A."/>
            <person name="Sato A."/>
            <person name="Lyhne E.K."/>
            <person name="Kogle M.E."/>
            <person name="Wiebenga A."/>
            <person name="Kun R.S."/>
            <person name="Lubbers R.J."/>
            <person name="Makela M.R."/>
            <person name="Barry K."/>
            <person name="Chovatia M."/>
            <person name="Clum A."/>
            <person name="Daum C."/>
            <person name="Haridas S."/>
            <person name="He G."/>
            <person name="LaButti K."/>
            <person name="Lipzen A."/>
            <person name="Mondo S."/>
            <person name="Pangilinan J."/>
            <person name="Riley R."/>
            <person name="Salamov A."/>
            <person name="Simmons B.A."/>
            <person name="Magnuson J.K."/>
            <person name="Henrissat B."/>
            <person name="Mortensen U.H."/>
            <person name="Larsen T.O."/>
            <person name="De vries R.P."/>
            <person name="Grigoriev I.V."/>
            <person name="Machida M."/>
            <person name="Baker S.E."/>
            <person name="Andersen M.R."/>
        </authorList>
    </citation>
    <scope>NUCLEOTIDE SEQUENCE [LARGE SCALE GENOMIC DNA]</scope>
    <source>
        <strain evidence="4 5">CBS 117618</strain>
    </source>
</reference>
<keyword evidence="3" id="KW-0732">Signal</keyword>
<dbReference type="InterPro" id="IPR036770">
    <property type="entry name" value="Ankyrin_rpt-contain_sf"/>
</dbReference>
<feature type="signal peptide" evidence="3">
    <location>
        <begin position="1"/>
        <end position="19"/>
    </location>
</feature>
<feature type="repeat" description="ANK" evidence="1">
    <location>
        <begin position="163"/>
        <end position="196"/>
    </location>
</feature>
<dbReference type="InterPro" id="IPR002110">
    <property type="entry name" value="Ankyrin_rpt"/>
</dbReference>
<gene>
    <name evidence="4" type="ORF">BDV34DRAFT_226679</name>
</gene>
<sequence>MVSRSLVLQLLMIWKTAINEPIKSWSQSTTSKPTSGNKGKQEDRITTSFSLRPSRRNIVDLPTLATKPGVSEDYAKLKDDVQWSFQNRIRRDGINRFYLRHLELMENVLTVSGHYSEAVVLDYCLRIYVRFSQWLYIDGQRDRLAQLLVAHGADVNEPVPAWNNSTPLMVAITEAKDPKLISLLVEKGASLTQSNDKGETAKKLAGYSMNPAIQRAILPPDQQDGYKPELGNLLTSSGLFAIAYFSNWKDVAKDSIDRISDFLNWQSNTVQASRCADFPMQYLTRLQDINNLRTEDDFKTFLFNFIQDKGLEDFYPPNDQRVIDIARAAAAARKNPTVKAMSGKTLAIMAASALYTPVWYYDSGSMGGGTGRIENQRILVARMARIMGFENPQAAAGVASLRFINADIGNADNLTEKQVNDYMNQTNPSGATPIGTNLKKKILDPLIHNVLKAG</sequence>
<dbReference type="PANTHER" id="PTHR34706">
    <property type="entry name" value="SLR1338 PROTEIN"/>
    <property type="match status" value="1"/>
</dbReference>
<evidence type="ECO:0000256" key="2">
    <source>
        <dbReference type="SAM" id="MobiDB-lite"/>
    </source>
</evidence>
<evidence type="ECO:0000256" key="1">
    <source>
        <dbReference type="PROSITE-ProRule" id="PRU00023"/>
    </source>
</evidence>
<feature type="region of interest" description="Disordered" evidence="2">
    <location>
        <begin position="25"/>
        <end position="44"/>
    </location>
</feature>
<dbReference type="PROSITE" id="PS50088">
    <property type="entry name" value="ANK_REPEAT"/>
    <property type="match status" value="1"/>
</dbReference>
<proteinExistence type="predicted"/>
<organism evidence="4 5">
    <name type="scientific">Aspergillus parasiticus</name>
    <dbReference type="NCBI Taxonomy" id="5067"/>
    <lineage>
        <taxon>Eukaryota</taxon>
        <taxon>Fungi</taxon>
        <taxon>Dikarya</taxon>
        <taxon>Ascomycota</taxon>
        <taxon>Pezizomycotina</taxon>
        <taxon>Eurotiomycetes</taxon>
        <taxon>Eurotiomycetidae</taxon>
        <taxon>Eurotiales</taxon>
        <taxon>Aspergillaceae</taxon>
        <taxon>Aspergillus</taxon>
        <taxon>Aspergillus subgen. Circumdati</taxon>
    </lineage>
</organism>
<feature type="compositionally biased region" description="Polar residues" evidence="2">
    <location>
        <begin position="25"/>
        <end position="38"/>
    </location>
</feature>
<dbReference type="Gene3D" id="1.25.40.20">
    <property type="entry name" value="Ankyrin repeat-containing domain"/>
    <property type="match status" value="1"/>
</dbReference>
<dbReference type="SUPFAM" id="SSF48403">
    <property type="entry name" value="Ankyrin repeat"/>
    <property type="match status" value="1"/>
</dbReference>
<accession>A0A5N6DJ12</accession>
<dbReference type="Proteomes" id="UP000326532">
    <property type="component" value="Unassembled WGS sequence"/>
</dbReference>
<evidence type="ECO:0008006" key="6">
    <source>
        <dbReference type="Google" id="ProtNLM"/>
    </source>
</evidence>
<dbReference type="PROSITE" id="PS50297">
    <property type="entry name" value="ANK_REP_REGION"/>
    <property type="match status" value="1"/>
</dbReference>
<dbReference type="AlphaFoldDB" id="A0A5N6DJ12"/>
<dbReference type="VEuPathDB" id="FungiDB:BDV34DRAFT_226679"/>
<evidence type="ECO:0000313" key="5">
    <source>
        <dbReference type="Proteomes" id="UP000326532"/>
    </source>
</evidence>
<feature type="chain" id="PRO_5024914396" description="Ankyrin repeat-containing domain protein" evidence="3">
    <location>
        <begin position="20"/>
        <end position="454"/>
    </location>
</feature>
<evidence type="ECO:0000256" key="3">
    <source>
        <dbReference type="SAM" id="SignalP"/>
    </source>
</evidence>
<name>A0A5N6DJ12_ASPPA</name>
<evidence type="ECO:0000313" key="4">
    <source>
        <dbReference type="EMBL" id="KAB8204120.1"/>
    </source>
</evidence>
<protein>
    <recommendedName>
        <fullName evidence="6">Ankyrin repeat-containing domain protein</fullName>
    </recommendedName>
</protein>